<dbReference type="InterPro" id="IPR003780">
    <property type="entry name" value="COX15/CtaA_fam"/>
</dbReference>
<evidence type="ECO:0000256" key="7">
    <source>
        <dbReference type="ARBA" id="ARBA00023004"/>
    </source>
</evidence>
<dbReference type="Proteomes" id="UP000077037">
    <property type="component" value="Unassembled WGS sequence"/>
</dbReference>
<keyword evidence="8" id="KW-0350">Heme biosynthesis</keyword>
<sequence length="339" mass="37087">MEHDRIKLRYRKLVFFTWFLTLDLIMFGAFVRLTDSGLGCPDWPGCYASVSPIGAMHHIDAASQAMPFGPVTLSKAWIEMIHRYVGATLGLLIIAIVVMAWRHRARLGRSPLLATVTLVAVCVQGAFGAWTVTHKLMPAVVTSHLVLGLLLLSLMTWLAAREQPHQALSAAAERWRPWMRGGLLLLLIQVTLGGWVSTNYAALACMDFPTCHGAWVPEMDFHGGFSIIRGLGELPSGEMISQSALTAIHWVHRNFAFLVFAYLGVLGFRLRSEPGIRKPATLLLCLLVAQLLTGLTTIFFQWPLLIAVLHNGGAAGLTLASVVILVRLASAGQRPVQPA</sequence>
<dbReference type="GO" id="GO:0016491">
    <property type="term" value="F:oxidoreductase activity"/>
    <property type="evidence" value="ECO:0007669"/>
    <property type="project" value="UniProtKB-KW"/>
</dbReference>
<evidence type="ECO:0000256" key="5">
    <source>
        <dbReference type="ARBA" id="ARBA00022989"/>
    </source>
</evidence>
<evidence type="ECO:0000313" key="13">
    <source>
        <dbReference type="EMBL" id="SAI19010.1"/>
    </source>
</evidence>
<proteinExistence type="predicted"/>
<evidence type="ECO:0000256" key="3">
    <source>
        <dbReference type="ARBA" id="ARBA00022692"/>
    </source>
</evidence>
<evidence type="ECO:0000256" key="4">
    <source>
        <dbReference type="ARBA" id="ARBA00022723"/>
    </source>
</evidence>
<feature type="transmembrane region" description="Helical" evidence="12">
    <location>
        <begin position="136"/>
        <end position="160"/>
    </location>
</feature>
<keyword evidence="7" id="KW-0408">Iron</keyword>
<evidence type="ECO:0000256" key="1">
    <source>
        <dbReference type="ARBA" id="ARBA00004141"/>
    </source>
</evidence>
<protein>
    <submittedName>
        <fullName evidence="13">Cytochrome oxidase assembly protein</fullName>
        <ecNumber evidence="13">1.3.-.-</ecNumber>
    </submittedName>
</protein>
<feature type="transmembrane region" description="Helical" evidence="12">
    <location>
        <begin position="308"/>
        <end position="329"/>
    </location>
</feature>
<comment type="subcellular location">
    <subcellularLocation>
        <location evidence="1">Membrane</location>
        <topology evidence="1">Multi-pass membrane protein</topology>
    </subcellularLocation>
</comment>
<feature type="transmembrane region" description="Helical" evidence="12">
    <location>
        <begin position="12"/>
        <end position="33"/>
    </location>
</feature>
<keyword evidence="3 12" id="KW-0812">Transmembrane</keyword>
<feature type="transmembrane region" description="Helical" evidence="12">
    <location>
        <begin position="181"/>
        <end position="202"/>
    </location>
</feature>
<dbReference type="EC" id="1.3.-.-" evidence="13"/>
<keyword evidence="2" id="KW-1003">Cell membrane</keyword>
<evidence type="ECO:0000313" key="14">
    <source>
        <dbReference type="Proteomes" id="UP000077037"/>
    </source>
</evidence>
<dbReference type="OrthoDB" id="1447144at2"/>
<dbReference type="PANTHER" id="PTHR35457">
    <property type="entry name" value="HEME A SYNTHASE"/>
    <property type="match status" value="1"/>
</dbReference>
<feature type="transmembrane region" description="Helical" evidence="12">
    <location>
        <begin position="280"/>
        <end position="302"/>
    </location>
</feature>
<feature type="transmembrane region" description="Helical" evidence="12">
    <location>
        <begin position="81"/>
        <end position="100"/>
    </location>
</feature>
<keyword evidence="6 13" id="KW-0560">Oxidoreductase</keyword>
<dbReference type="EMBL" id="FKBS01000014">
    <property type="protein sequence ID" value="SAI19010.1"/>
    <property type="molecule type" value="Genomic_DNA"/>
</dbReference>
<gene>
    <name evidence="13" type="primary">ctaA</name>
    <name evidence="13" type="ORF">SAMEA1982600_01557</name>
</gene>
<organism evidence="13 14">
    <name type="scientific">Bordetella ansorpii</name>
    <dbReference type="NCBI Taxonomy" id="288768"/>
    <lineage>
        <taxon>Bacteria</taxon>
        <taxon>Pseudomonadati</taxon>
        <taxon>Pseudomonadota</taxon>
        <taxon>Betaproteobacteria</taxon>
        <taxon>Burkholderiales</taxon>
        <taxon>Alcaligenaceae</taxon>
        <taxon>Bordetella</taxon>
    </lineage>
</organism>
<dbReference type="GO" id="GO:0006784">
    <property type="term" value="P:heme A biosynthetic process"/>
    <property type="evidence" value="ECO:0007669"/>
    <property type="project" value="InterPro"/>
</dbReference>
<reference evidence="13 14" key="1">
    <citation type="submission" date="2016-03" db="EMBL/GenBank/DDBJ databases">
        <authorList>
            <consortium name="Pathogen Informatics"/>
        </authorList>
    </citation>
    <scope>NUCLEOTIDE SEQUENCE [LARGE SCALE GENOMIC DNA]</scope>
    <source>
        <strain evidence="13 14">NCTC13364</strain>
    </source>
</reference>
<dbReference type="InterPro" id="IPR050450">
    <property type="entry name" value="COX15/CtaA_HemeA_synthase"/>
</dbReference>
<dbReference type="GO" id="GO:0046872">
    <property type="term" value="F:metal ion binding"/>
    <property type="evidence" value="ECO:0007669"/>
    <property type="project" value="UniProtKB-KW"/>
</dbReference>
<evidence type="ECO:0000256" key="12">
    <source>
        <dbReference type="SAM" id="Phobius"/>
    </source>
</evidence>
<keyword evidence="5 12" id="KW-1133">Transmembrane helix</keyword>
<evidence type="ECO:0000256" key="6">
    <source>
        <dbReference type="ARBA" id="ARBA00023002"/>
    </source>
</evidence>
<comment type="pathway">
    <text evidence="11">Porphyrin-containing compound metabolism.</text>
</comment>
<keyword evidence="4" id="KW-0479">Metal-binding</keyword>
<accession>A0A157ND55</accession>
<keyword evidence="9 12" id="KW-0472">Membrane</keyword>
<feature type="transmembrane region" description="Helical" evidence="12">
    <location>
        <begin position="250"/>
        <end position="268"/>
    </location>
</feature>
<evidence type="ECO:0000256" key="10">
    <source>
        <dbReference type="ARBA" id="ARBA00023157"/>
    </source>
</evidence>
<keyword evidence="10" id="KW-1015">Disulfide bond</keyword>
<dbReference type="GO" id="GO:0016020">
    <property type="term" value="C:membrane"/>
    <property type="evidence" value="ECO:0007669"/>
    <property type="project" value="UniProtKB-SubCell"/>
</dbReference>
<evidence type="ECO:0000256" key="11">
    <source>
        <dbReference type="ARBA" id="ARBA00023444"/>
    </source>
</evidence>
<name>A0A157ND55_9BORD</name>
<feature type="transmembrane region" description="Helical" evidence="12">
    <location>
        <begin position="112"/>
        <end position="130"/>
    </location>
</feature>
<dbReference type="PANTHER" id="PTHR35457:SF1">
    <property type="entry name" value="HEME A SYNTHASE"/>
    <property type="match status" value="1"/>
</dbReference>
<dbReference type="Pfam" id="PF02628">
    <property type="entry name" value="COX15-CtaA"/>
    <property type="match status" value="1"/>
</dbReference>
<dbReference type="AlphaFoldDB" id="A0A157ND55"/>
<dbReference type="RefSeq" id="WP_066410451.1">
    <property type="nucleotide sequence ID" value="NZ_FKBS01000014.1"/>
</dbReference>
<evidence type="ECO:0000256" key="8">
    <source>
        <dbReference type="ARBA" id="ARBA00023133"/>
    </source>
</evidence>
<evidence type="ECO:0000256" key="9">
    <source>
        <dbReference type="ARBA" id="ARBA00023136"/>
    </source>
</evidence>
<evidence type="ECO:0000256" key="2">
    <source>
        <dbReference type="ARBA" id="ARBA00022475"/>
    </source>
</evidence>